<sequence>MEQKKTLWIVAASGVFLLVVAGAALLLSFQKTGTSQTYSNPADGWVSSAKVPDSSIFAENNQALNSSSQTAEQNAVQPLPQSDANTIAQTGFEPQNQFAQNTNQQNESATPNENPINAKNVTVITDSALVYGTGTTTTIDLNALKTNPNAVSQVTPKNTYTADQINENNRSEKSEKTSAPQAKTESKPKTAAKTTAVSKTLPKKETPAKTVTATAKTSSKTAKSAKTTAQKPVSYWIQVGSYEAKKSADEARTSLENNKIPNEVFTYNDAKGKLFYRVRVGPYTTKSEAEYWQKRIASTNEFAKVNSYIVQN</sequence>
<feature type="compositionally biased region" description="Polar residues" evidence="1">
    <location>
        <begin position="150"/>
        <end position="168"/>
    </location>
</feature>
<evidence type="ECO:0000313" key="5">
    <source>
        <dbReference type="Proteomes" id="UP000190395"/>
    </source>
</evidence>
<dbReference type="PROSITE" id="PS51724">
    <property type="entry name" value="SPOR"/>
    <property type="match status" value="1"/>
</dbReference>
<keyword evidence="2" id="KW-1133">Transmembrane helix</keyword>
<dbReference type="OrthoDB" id="360945at2"/>
<organism evidence="4 5">
    <name type="scientific">Treponema berlinense</name>
    <dbReference type="NCBI Taxonomy" id="225004"/>
    <lineage>
        <taxon>Bacteria</taxon>
        <taxon>Pseudomonadati</taxon>
        <taxon>Spirochaetota</taxon>
        <taxon>Spirochaetia</taxon>
        <taxon>Spirochaetales</taxon>
        <taxon>Treponemataceae</taxon>
        <taxon>Treponema</taxon>
    </lineage>
</organism>
<keyword evidence="5" id="KW-1185">Reference proteome</keyword>
<dbReference type="SUPFAM" id="SSF110997">
    <property type="entry name" value="Sporulation related repeat"/>
    <property type="match status" value="1"/>
</dbReference>
<dbReference type="STRING" id="225004.SAMN02745152_01687"/>
<gene>
    <name evidence="4" type="ORF">SAMN02745152_01687</name>
</gene>
<dbReference type="AlphaFoldDB" id="A0A1T4PS64"/>
<dbReference type="InterPro" id="IPR036680">
    <property type="entry name" value="SPOR-like_sf"/>
</dbReference>
<keyword evidence="2" id="KW-0812">Transmembrane</keyword>
<accession>A0A1T4PS64</accession>
<evidence type="ECO:0000256" key="1">
    <source>
        <dbReference type="SAM" id="MobiDB-lite"/>
    </source>
</evidence>
<dbReference type="GO" id="GO:0042834">
    <property type="term" value="F:peptidoglycan binding"/>
    <property type="evidence" value="ECO:0007669"/>
    <property type="project" value="InterPro"/>
</dbReference>
<dbReference type="Proteomes" id="UP000190395">
    <property type="component" value="Unassembled WGS sequence"/>
</dbReference>
<dbReference type="Pfam" id="PF05036">
    <property type="entry name" value="SPOR"/>
    <property type="match status" value="1"/>
</dbReference>
<evidence type="ECO:0000256" key="2">
    <source>
        <dbReference type="SAM" id="Phobius"/>
    </source>
</evidence>
<proteinExistence type="predicted"/>
<evidence type="ECO:0000313" key="4">
    <source>
        <dbReference type="EMBL" id="SJZ94141.1"/>
    </source>
</evidence>
<dbReference type="EMBL" id="FUXC01000010">
    <property type="protein sequence ID" value="SJZ94141.1"/>
    <property type="molecule type" value="Genomic_DNA"/>
</dbReference>
<feature type="transmembrane region" description="Helical" evidence="2">
    <location>
        <begin position="7"/>
        <end position="29"/>
    </location>
</feature>
<reference evidence="4 5" key="1">
    <citation type="submission" date="2017-02" db="EMBL/GenBank/DDBJ databases">
        <authorList>
            <person name="Peterson S.W."/>
        </authorList>
    </citation>
    <scope>NUCLEOTIDE SEQUENCE [LARGE SCALE GENOMIC DNA]</scope>
    <source>
        <strain evidence="4 5">ATCC BAA-909</strain>
    </source>
</reference>
<feature type="compositionally biased region" description="Low complexity" evidence="1">
    <location>
        <begin position="189"/>
        <end position="200"/>
    </location>
</feature>
<protein>
    <submittedName>
        <fullName evidence="4">Sporulation related domain-containing protein</fullName>
    </submittedName>
</protein>
<evidence type="ECO:0000259" key="3">
    <source>
        <dbReference type="PROSITE" id="PS51724"/>
    </source>
</evidence>
<dbReference type="RefSeq" id="WP_078931421.1">
    <property type="nucleotide sequence ID" value="NZ_FUXC01000010.1"/>
</dbReference>
<dbReference type="Gene3D" id="3.30.70.1070">
    <property type="entry name" value="Sporulation related repeat"/>
    <property type="match status" value="1"/>
</dbReference>
<feature type="compositionally biased region" description="Low complexity" evidence="1">
    <location>
        <begin position="208"/>
        <end position="225"/>
    </location>
</feature>
<name>A0A1T4PS64_9SPIR</name>
<keyword evidence="2" id="KW-0472">Membrane</keyword>
<feature type="region of interest" description="Disordered" evidence="1">
    <location>
        <begin position="150"/>
        <end position="225"/>
    </location>
</feature>
<dbReference type="GeneID" id="303367918"/>
<dbReference type="InterPro" id="IPR007730">
    <property type="entry name" value="SPOR-like_dom"/>
</dbReference>
<feature type="domain" description="SPOR" evidence="3">
    <location>
        <begin position="229"/>
        <end position="312"/>
    </location>
</feature>